<evidence type="ECO:0000313" key="1">
    <source>
        <dbReference type="EMBL" id="MCP9199353.1"/>
    </source>
</evidence>
<reference evidence="1" key="1">
    <citation type="submission" date="2022-07" db="EMBL/GenBank/DDBJ databases">
        <title>Gramela sediminis sp. nov., isolated from deep-sea sediment of the Indian Ocean.</title>
        <authorList>
            <person name="Shi H."/>
        </authorList>
    </citation>
    <scope>NUCLEOTIDE SEQUENCE</scope>
    <source>
        <strain evidence="1">GC03-9</strain>
    </source>
</reference>
<comment type="caution">
    <text evidence="1">The sequence shown here is derived from an EMBL/GenBank/DDBJ whole genome shotgun (WGS) entry which is preliminary data.</text>
</comment>
<protein>
    <recommendedName>
        <fullName evidence="3">Lipoprotein</fullName>
    </recommendedName>
</protein>
<dbReference type="EMBL" id="JANCNS010000001">
    <property type="protein sequence ID" value="MCP9199353.1"/>
    <property type="molecule type" value="Genomic_DNA"/>
</dbReference>
<dbReference type="AlphaFoldDB" id="A0A9X2IAV4"/>
<evidence type="ECO:0000313" key="2">
    <source>
        <dbReference type="Proteomes" id="UP001155280"/>
    </source>
</evidence>
<dbReference type="Proteomes" id="UP001155280">
    <property type="component" value="Unassembled WGS sequence"/>
</dbReference>
<keyword evidence="2" id="KW-1185">Reference proteome</keyword>
<name>A0A9X2IAV4_9FLAO</name>
<proteinExistence type="predicted"/>
<dbReference type="PROSITE" id="PS51257">
    <property type="entry name" value="PROKAR_LIPOPROTEIN"/>
    <property type="match status" value="1"/>
</dbReference>
<evidence type="ECO:0008006" key="3">
    <source>
        <dbReference type="Google" id="ProtNLM"/>
    </source>
</evidence>
<accession>A0A9X2IAV4</accession>
<sequence length="147" mass="16201">MKKLVFIFMVVFALTGCSIDDDNTPNISYELAEIVANDLPDELELGEVYEVTVTYVLPSTCHNFFGLDARREGAVGAERRNIFIAAVSTINEDENCDTTTGGETGTSKFTITIDEEDDYTFNFLIGENNNEPIYQTVVVPVVDPAAN</sequence>
<organism evidence="1 2">
    <name type="scientific">Christiangramia oceanisediminis</name>
    <dbReference type="NCBI Taxonomy" id="2920386"/>
    <lineage>
        <taxon>Bacteria</taxon>
        <taxon>Pseudomonadati</taxon>
        <taxon>Bacteroidota</taxon>
        <taxon>Flavobacteriia</taxon>
        <taxon>Flavobacteriales</taxon>
        <taxon>Flavobacteriaceae</taxon>
        <taxon>Christiangramia</taxon>
    </lineage>
</organism>
<dbReference type="RefSeq" id="WP_241549654.1">
    <property type="nucleotide sequence ID" value="NZ_JANCNS010000001.1"/>
</dbReference>
<gene>
    <name evidence="1" type="ORF">MKO06_05510</name>
</gene>